<evidence type="ECO:0000256" key="1">
    <source>
        <dbReference type="SAM" id="Phobius"/>
    </source>
</evidence>
<sequence length="61" mass="7350">MKELEKVWEKCQSHFIWEKGKYNQSNTLLLDDSPYKALCNPVSILFFRMSLLVFFVILFYP</sequence>
<evidence type="ECO:0008006" key="4">
    <source>
        <dbReference type="Google" id="ProtNLM"/>
    </source>
</evidence>
<keyword evidence="1" id="KW-1133">Transmembrane helix</keyword>
<evidence type="ECO:0000313" key="3">
    <source>
        <dbReference type="Proteomes" id="UP000594263"/>
    </source>
</evidence>
<keyword evidence="1" id="KW-0812">Transmembrane</keyword>
<keyword evidence="1" id="KW-0472">Membrane</keyword>
<keyword evidence="3" id="KW-1185">Reference proteome</keyword>
<dbReference type="InterPro" id="IPR023214">
    <property type="entry name" value="HAD_sf"/>
</dbReference>
<dbReference type="Gramene" id="Kaladp0011s0776.1.v1.1">
    <property type="protein sequence ID" value="Kaladp0011s0776.1.v1.1.CDS.1"/>
    <property type="gene ID" value="Kaladp0011s0776.v1.1"/>
</dbReference>
<feature type="transmembrane region" description="Helical" evidence="1">
    <location>
        <begin position="42"/>
        <end position="60"/>
    </location>
</feature>
<name>A0A7N0RJL7_KALFE</name>
<reference evidence="2" key="1">
    <citation type="submission" date="2021-01" db="UniProtKB">
        <authorList>
            <consortium name="EnsemblPlants"/>
        </authorList>
    </citation>
    <scope>IDENTIFICATION</scope>
</reference>
<dbReference type="EnsemblPlants" id="Kaladp0011s0776.1.v1.1">
    <property type="protein sequence ID" value="Kaladp0011s0776.1.v1.1.CDS.1"/>
    <property type="gene ID" value="Kaladp0011s0776.v1.1"/>
</dbReference>
<proteinExistence type="predicted"/>
<evidence type="ECO:0000313" key="2">
    <source>
        <dbReference type="EnsemblPlants" id="Kaladp0011s0776.1.v1.1.CDS.1"/>
    </source>
</evidence>
<organism evidence="2 3">
    <name type="scientific">Kalanchoe fedtschenkoi</name>
    <name type="common">Lavender scallops</name>
    <name type="synonym">South American air plant</name>
    <dbReference type="NCBI Taxonomy" id="63787"/>
    <lineage>
        <taxon>Eukaryota</taxon>
        <taxon>Viridiplantae</taxon>
        <taxon>Streptophyta</taxon>
        <taxon>Embryophyta</taxon>
        <taxon>Tracheophyta</taxon>
        <taxon>Spermatophyta</taxon>
        <taxon>Magnoliopsida</taxon>
        <taxon>eudicotyledons</taxon>
        <taxon>Gunneridae</taxon>
        <taxon>Pentapetalae</taxon>
        <taxon>Saxifragales</taxon>
        <taxon>Crassulaceae</taxon>
        <taxon>Kalanchoe</taxon>
    </lineage>
</organism>
<protein>
    <recommendedName>
        <fullName evidence="4">FCP1 homology domain-containing protein</fullName>
    </recommendedName>
</protein>
<dbReference type="Gene3D" id="3.40.50.1000">
    <property type="entry name" value="HAD superfamily/HAD-like"/>
    <property type="match status" value="1"/>
</dbReference>
<dbReference type="Proteomes" id="UP000594263">
    <property type="component" value="Unplaced"/>
</dbReference>
<dbReference type="AlphaFoldDB" id="A0A7N0RJL7"/>
<accession>A0A7N0RJL7</accession>